<comment type="similarity">
    <text evidence="3">Belongs to the NSE2 family.</text>
</comment>
<dbReference type="PROSITE" id="PS51044">
    <property type="entry name" value="ZF_SP_RING"/>
    <property type="match status" value="1"/>
</dbReference>
<dbReference type="Pfam" id="PF11789">
    <property type="entry name" value="zf-Nse"/>
    <property type="match status" value="1"/>
</dbReference>
<comment type="pathway">
    <text evidence="2">Protein modification; protein sumoylation.</text>
</comment>
<keyword evidence="8" id="KW-0862">Zinc</keyword>
<keyword evidence="9" id="KW-0539">Nucleus</keyword>
<dbReference type="InterPro" id="IPR004181">
    <property type="entry name" value="Znf_MIZ"/>
</dbReference>
<protein>
    <submittedName>
        <fullName evidence="12">Zinc-finger of the MIZ type in Nse subunit-domain-containing protein</fullName>
    </submittedName>
</protein>
<comment type="subcellular location">
    <subcellularLocation>
        <location evidence="1">Nucleus</location>
    </subcellularLocation>
</comment>
<dbReference type="UniPathway" id="UPA00886"/>
<sequence length="253" mass="29397">MSGRRSRNSLEGNTSLAFSEKREYDNLYRDNEALSQFISKGIAFATDTAVDLEEVDNSEEVQKMDESVRNMIDIEKKLSEQKDVLERIQIRVDNGRKFDDIAIVYDQECEKAFKDYSQRSEEDKYLKNENYDEFRQKIWEVKHQNEPMPSLNQNDDDDIVIGVQKDSLHCPITTLLFDNPVTSDVCKHSYSKEAILSLIRQQGNAVSCPIPGCDKQIMEHNLKENKRLERKVAQHVKMGNNEMDDVEYTNIDD</sequence>
<evidence type="ECO:0000256" key="6">
    <source>
        <dbReference type="ARBA" id="ARBA00022771"/>
    </source>
</evidence>
<dbReference type="Gene3D" id="3.30.40.10">
    <property type="entry name" value="Zinc/RING finger domain, C3HC4 (zinc finger)"/>
    <property type="match status" value="1"/>
</dbReference>
<comment type="caution">
    <text evidence="12">The sequence shown here is derived from an EMBL/GenBank/DDBJ whole genome shotgun (WGS) entry which is preliminary data.</text>
</comment>
<dbReference type="PANTHER" id="PTHR21330:SF1">
    <property type="entry name" value="E3 SUMO-PROTEIN LIGASE NSE2"/>
    <property type="match status" value="1"/>
</dbReference>
<dbReference type="PANTHER" id="PTHR21330">
    <property type="entry name" value="E3 SUMO-PROTEIN LIGASE NSE2"/>
    <property type="match status" value="1"/>
</dbReference>
<evidence type="ECO:0000259" key="11">
    <source>
        <dbReference type="PROSITE" id="PS51044"/>
    </source>
</evidence>
<evidence type="ECO:0000313" key="12">
    <source>
        <dbReference type="EMBL" id="RIA84652.1"/>
    </source>
</evidence>
<dbReference type="GO" id="GO:0008270">
    <property type="term" value="F:zinc ion binding"/>
    <property type="evidence" value="ECO:0007669"/>
    <property type="project" value="UniProtKB-KW"/>
</dbReference>
<evidence type="ECO:0000256" key="4">
    <source>
        <dbReference type="ARBA" id="ARBA00022679"/>
    </source>
</evidence>
<evidence type="ECO:0000256" key="2">
    <source>
        <dbReference type="ARBA" id="ARBA00004718"/>
    </source>
</evidence>
<dbReference type="OrthoDB" id="26899at2759"/>
<evidence type="ECO:0000256" key="1">
    <source>
        <dbReference type="ARBA" id="ARBA00004123"/>
    </source>
</evidence>
<dbReference type="EMBL" id="QKYT01000477">
    <property type="protein sequence ID" value="RIA84652.1"/>
    <property type="molecule type" value="Genomic_DNA"/>
</dbReference>
<gene>
    <name evidence="12" type="ORF">C1645_742177</name>
</gene>
<keyword evidence="4" id="KW-0808">Transferase</keyword>
<evidence type="ECO:0000256" key="7">
    <source>
        <dbReference type="ARBA" id="ARBA00022786"/>
    </source>
</evidence>
<evidence type="ECO:0000256" key="10">
    <source>
        <dbReference type="PROSITE-ProRule" id="PRU00452"/>
    </source>
</evidence>
<dbReference type="InterPro" id="IPR026846">
    <property type="entry name" value="Nse2(Mms21)"/>
</dbReference>
<evidence type="ECO:0000256" key="5">
    <source>
        <dbReference type="ARBA" id="ARBA00022723"/>
    </source>
</evidence>
<dbReference type="Proteomes" id="UP000265703">
    <property type="component" value="Unassembled WGS sequence"/>
</dbReference>
<dbReference type="GO" id="GO:0000724">
    <property type="term" value="P:double-strand break repair via homologous recombination"/>
    <property type="evidence" value="ECO:0007669"/>
    <property type="project" value="InterPro"/>
</dbReference>
<evidence type="ECO:0000256" key="8">
    <source>
        <dbReference type="ARBA" id="ARBA00022833"/>
    </source>
</evidence>
<keyword evidence="7" id="KW-0833">Ubl conjugation pathway</keyword>
<name>A0A397SGI8_9GLOM</name>
<dbReference type="InterPro" id="IPR013083">
    <property type="entry name" value="Znf_RING/FYVE/PHD"/>
</dbReference>
<dbReference type="CDD" id="cd16651">
    <property type="entry name" value="SPL-RING_NSE2"/>
    <property type="match status" value="1"/>
</dbReference>
<keyword evidence="5" id="KW-0479">Metal-binding</keyword>
<keyword evidence="6 10" id="KW-0863">Zinc-finger</keyword>
<evidence type="ECO:0000256" key="3">
    <source>
        <dbReference type="ARBA" id="ARBA00008212"/>
    </source>
</evidence>
<dbReference type="AlphaFoldDB" id="A0A397SGI8"/>
<dbReference type="GO" id="GO:0061665">
    <property type="term" value="F:SUMO ligase activity"/>
    <property type="evidence" value="ECO:0007669"/>
    <property type="project" value="TreeGrafter"/>
</dbReference>
<evidence type="ECO:0000256" key="9">
    <source>
        <dbReference type="ARBA" id="ARBA00023242"/>
    </source>
</evidence>
<dbReference type="SUPFAM" id="SSF57850">
    <property type="entry name" value="RING/U-box"/>
    <property type="match status" value="1"/>
</dbReference>
<evidence type="ECO:0000313" key="13">
    <source>
        <dbReference type="Proteomes" id="UP000265703"/>
    </source>
</evidence>
<accession>A0A397SGI8</accession>
<dbReference type="GO" id="GO:0030915">
    <property type="term" value="C:Smc5-Smc6 complex"/>
    <property type="evidence" value="ECO:0007669"/>
    <property type="project" value="InterPro"/>
</dbReference>
<dbReference type="GO" id="GO:0005634">
    <property type="term" value="C:nucleus"/>
    <property type="evidence" value="ECO:0007669"/>
    <property type="project" value="UniProtKB-SubCell"/>
</dbReference>
<dbReference type="GO" id="GO:0016925">
    <property type="term" value="P:protein sumoylation"/>
    <property type="evidence" value="ECO:0007669"/>
    <property type="project" value="UniProtKB-UniPathway"/>
</dbReference>
<reference evidence="12 13" key="1">
    <citation type="submission" date="2018-06" db="EMBL/GenBank/DDBJ databases">
        <title>Comparative genomics reveals the genomic features of Rhizophagus irregularis, R. cerebriforme, R. diaphanum and Gigaspora rosea, and their symbiotic lifestyle signature.</title>
        <authorList>
            <person name="Morin E."/>
            <person name="San Clemente H."/>
            <person name="Chen E.C.H."/>
            <person name="De La Providencia I."/>
            <person name="Hainaut M."/>
            <person name="Kuo A."/>
            <person name="Kohler A."/>
            <person name="Murat C."/>
            <person name="Tang N."/>
            <person name="Roy S."/>
            <person name="Loubradou J."/>
            <person name="Henrissat B."/>
            <person name="Grigoriev I.V."/>
            <person name="Corradi N."/>
            <person name="Roux C."/>
            <person name="Martin F.M."/>
        </authorList>
    </citation>
    <scope>NUCLEOTIDE SEQUENCE [LARGE SCALE GENOMIC DNA]</scope>
    <source>
        <strain evidence="12 13">DAOM 227022</strain>
    </source>
</reference>
<proteinExistence type="inferred from homology"/>
<organism evidence="12 13">
    <name type="scientific">Glomus cerebriforme</name>
    <dbReference type="NCBI Taxonomy" id="658196"/>
    <lineage>
        <taxon>Eukaryota</taxon>
        <taxon>Fungi</taxon>
        <taxon>Fungi incertae sedis</taxon>
        <taxon>Mucoromycota</taxon>
        <taxon>Glomeromycotina</taxon>
        <taxon>Glomeromycetes</taxon>
        <taxon>Glomerales</taxon>
        <taxon>Glomeraceae</taxon>
        <taxon>Glomus</taxon>
    </lineage>
</organism>
<feature type="domain" description="SP-RING-type" evidence="11">
    <location>
        <begin position="155"/>
        <end position="241"/>
    </location>
</feature>
<keyword evidence="13" id="KW-1185">Reference proteome</keyword>
<dbReference type="STRING" id="658196.A0A397SGI8"/>